<organism evidence="3 4">
    <name type="scientific">Phaeodactylibacter xiamenensis</name>
    <dbReference type="NCBI Taxonomy" id="1524460"/>
    <lineage>
        <taxon>Bacteria</taxon>
        <taxon>Pseudomonadati</taxon>
        <taxon>Bacteroidota</taxon>
        <taxon>Saprospiria</taxon>
        <taxon>Saprospirales</taxon>
        <taxon>Haliscomenobacteraceae</taxon>
        <taxon>Phaeodactylibacter</taxon>
    </lineage>
</organism>
<comment type="caution">
    <text evidence="3">The sequence shown here is derived from an EMBL/GenBank/DDBJ whole genome shotgun (WGS) entry which is preliminary data.</text>
</comment>
<name>A0A098S5D9_9BACT</name>
<evidence type="ECO:0000256" key="1">
    <source>
        <dbReference type="SAM" id="Coils"/>
    </source>
</evidence>
<dbReference type="EMBL" id="JPOS01000038">
    <property type="protein sequence ID" value="KGE87276.1"/>
    <property type="molecule type" value="Genomic_DNA"/>
</dbReference>
<dbReference type="STRING" id="1524460.IX84_16685"/>
<accession>A0A098S5D9</accession>
<dbReference type="AlphaFoldDB" id="A0A098S5D9"/>
<evidence type="ECO:0000256" key="2">
    <source>
        <dbReference type="SAM" id="MobiDB-lite"/>
    </source>
</evidence>
<dbReference type="OrthoDB" id="1489552at2"/>
<dbReference type="Proteomes" id="UP000029736">
    <property type="component" value="Unassembled WGS sequence"/>
</dbReference>
<dbReference type="RefSeq" id="WP_044222882.1">
    <property type="nucleotide sequence ID" value="NZ_JBKAGJ010000030.1"/>
</dbReference>
<protein>
    <submittedName>
        <fullName evidence="3">Uncharacterized protein</fullName>
    </submittedName>
</protein>
<feature type="compositionally biased region" description="Basic and acidic residues" evidence="2">
    <location>
        <begin position="375"/>
        <end position="403"/>
    </location>
</feature>
<proteinExistence type="predicted"/>
<evidence type="ECO:0000313" key="3">
    <source>
        <dbReference type="EMBL" id="KGE87276.1"/>
    </source>
</evidence>
<feature type="coiled-coil region" evidence="1">
    <location>
        <begin position="156"/>
        <end position="219"/>
    </location>
</feature>
<reference evidence="3 4" key="1">
    <citation type="journal article" date="2014" name="Int. J. Syst. Evol. Microbiol.">
        <title>Phaeodactylibacter xiamenensis gen. nov., sp. nov., a member of the family Saprospiraceae isolated from the marine alga Phaeodactylum tricornutum.</title>
        <authorList>
            <person name="Chen Z.Jr."/>
            <person name="Lei X."/>
            <person name="Lai Q."/>
            <person name="Li Y."/>
            <person name="Zhang B."/>
            <person name="Zhang J."/>
            <person name="Zhang H."/>
            <person name="Yang L."/>
            <person name="Zheng W."/>
            <person name="Tian Y."/>
            <person name="Yu Z."/>
            <person name="Xu H.Jr."/>
            <person name="Zheng T."/>
        </authorList>
    </citation>
    <scope>NUCLEOTIDE SEQUENCE [LARGE SCALE GENOMIC DNA]</scope>
    <source>
        <strain evidence="3 4">KD52</strain>
    </source>
</reference>
<evidence type="ECO:0000313" key="4">
    <source>
        <dbReference type="Proteomes" id="UP000029736"/>
    </source>
</evidence>
<keyword evidence="1" id="KW-0175">Coiled coil</keyword>
<sequence>MKTKLVLWGTNAQDERILVAVELLADDNQVKIYTFPDAVATDEFYQKMMDDWRNDKEVEFPEAHMVTERGLNVADSLLPESIKVERSDLVTRAQTEWQFIVLSSKLSEAYKSELEDLRDRVSRLDGFDKQIWEELRGFWDKVQEQVTDRNLFRDHAEQLRERTNELFAEMKDLRSKMDQEFKARSRENYEQFMESLGELEAKIKENKRLQSVFDELKKVQRQFKNTKFTREDRNKVWKQLDGMFKEVKEKRFGESAGGDHSPLERLKKRYDGLLGAINRMSNSIKRDKDELSFQQRKVDTTDGQLEAQIRTAKIKMVEERINSKTAKLDDMEKTKADLERRMKVLEQKEAKRKEQQEVKEAQKEVEAKIKQQIEEEAKARAEESEKLKDAAEAIKEGKAEAKPAADSPNAEGKKDDSVGDALAATLGESFEDVVDTIKAVAMVVSDKINEAVEDWQEGSADEKNQA</sequence>
<gene>
    <name evidence="3" type="ORF">IX84_16685</name>
</gene>
<feature type="region of interest" description="Disordered" evidence="2">
    <location>
        <begin position="375"/>
        <end position="417"/>
    </location>
</feature>
<keyword evidence="4" id="KW-1185">Reference proteome</keyword>